<name>A0A3R5XD19_9FIRM</name>
<evidence type="ECO:0000313" key="2">
    <source>
        <dbReference type="EMBL" id="RGU42919.1"/>
    </source>
</evidence>
<dbReference type="RefSeq" id="WP_117824570.1">
    <property type="nucleotide sequence ID" value="NZ_JAAIOQ010000002.1"/>
</dbReference>
<gene>
    <name evidence="2" type="ORF">DWW65_14520</name>
</gene>
<evidence type="ECO:0000313" key="3">
    <source>
        <dbReference type="Proteomes" id="UP000285693"/>
    </source>
</evidence>
<feature type="transmembrane region" description="Helical" evidence="1">
    <location>
        <begin position="144"/>
        <end position="164"/>
    </location>
</feature>
<keyword evidence="1" id="KW-1133">Transmembrane helix</keyword>
<feature type="transmembrane region" description="Helical" evidence="1">
    <location>
        <begin position="170"/>
        <end position="188"/>
    </location>
</feature>
<keyword evidence="1" id="KW-0812">Transmembrane</keyword>
<dbReference type="Pfam" id="PF04854">
    <property type="entry name" value="DUF624"/>
    <property type="match status" value="1"/>
</dbReference>
<keyword evidence="1" id="KW-0472">Membrane</keyword>
<comment type="caution">
    <text evidence="2">The sequence shown here is derived from an EMBL/GenBank/DDBJ whole genome shotgun (WGS) entry which is preliminary data.</text>
</comment>
<feature type="transmembrane region" description="Helical" evidence="1">
    <location>
        <begin position="21"/>
        <end position="46"/>
    </location>
</feature>
<proteinExistence type="predicted"/>
<reference evidence="2 3" key="1">
    <citation type="submission" date="2018-08" db="EMBL/GenBank/DDBJ databases">
        <title>A genome reference for cultivated species of the human gut microbiota.</title>
        <authorList>
            <person name="Zou Y."/>
            <person name="Xue W."/>
            <person name="Luo G."/>
        </authorList>
    </citation>
    <scope>NUCLEOTIDE SEQUENCE [LARGE SCALE GENOMIC DNA]</scope>
    <source>
        <strain evidence="2 3">AF16-31</strain>
    </source>
</reference>
<dbReference type="AlphaFoldDB" id="A0A3R5XD19"/>
<protein>
    <submittedName>
        <fullName evidence="2">DUF624 domain-containing protein</fullName>
    </submittedName>
</protein>
<organism evidence="2 3">
    <name type="scientific">Coprococcus comes</name>
    <dbReference type="NCBI Taxonomy" id="410072"/>
    <lineage>
        <taxon>Bacteria</taxon>
        <taxon>Bacillati</taxon>
        <taxon>Bacillota</taxon>
        <taxon>Clostridia</taxon>
        <taxon>Lachnospirales</taxon>
        <taxon>Lachnospiraceae</taxon>
        <taxon>Coprococcus</taxon>
    </lineage>
</organism>
<accession>A0A3R5XD19</accession>
<feature type="transmembrane region" description="Helical" evidence="1">
    <location>
        <begin position="75"/>
        <end position="95"/>
    </location>
</feature>
<dbReference type="Proteomes" id="UP000285693">
    <property type="component" value="Unassembled WGS sequence"/>
</dbReference>
<feature type="transmembrane region" description="Helical" evidence="1">
    <location>
        <begin position="107"/>
        <end position="132"/>
    </location>
</feature>
<dbReference type="EMBL" id="QRXY01000024">
    <property type="protein sequence ID" value="RGU42919.1"/>
    <property type="molecule type" value="Genomic_DNA"/>
</dbReference>
<sequence length="211" mass="23187">MNSIFKLDGPVFTILNKFCDILILSILWMFFSLPAVTLGASSAALYHSVHKVLLNGEGYVLSTFWNSFRTNLKQGVLLTLILIPLAIFVVISWFFSDGVGRTHILGIIYFAVSILCALLFLILLTTVFPLLSRFYMTIPNLLKAAIALGITRIGFTLMLIVIFLMCASAFLVAPVTGFVLPACFAMAAERILEPGFKKLADASQPNESEVV</sequence>
<evidence type="ECO:0000256" key="1">
    <source>
        <dbReference type="SAM" id="Phobius"/>
    </source>
</evidence>
<dbReference type="InterPro" id="IPR006938">
    <property type="entry name" value="DUF624"/>
</dbReference>